<gene>
    <name evidence="1" type="ORF">BofuT4_uP154170.1</name>
</gene>
<accession>G2YVF7</accession>
<dbReference type="AlphaFoldDB" id="G2YVF7"/>
<dbReference type="InParanoid" id="G2YVF7"/>
<sequence length="55" mass="6252">MCCIAEIGIRQMISWQPPSHTDSYMISLLLVYLPTGVGVTKDHQDIEYSNKQLKV</sequence>
<protein>
    <submittedName>
        <fullName evidence="1">Uncharacterized protein</fullName>
    </submittedName>
</protein>
<name>G2YVF7_BOTF4</name>
<evidence type="ECO:0000313" key="2">
    <source>
        <dbReference type="Proteomes" id="UP000008177"/>
    </source>
</evidence>
<dbReference type="HOGENOM" id="CLU_3032139_0_0_1"/>
<dbReference type="EMBL" id="FQ790356">
    <property type="protein sequence ID" value="CCD55605.1"/>
    <property type="molecule type" value="Genomic_DNA"/>
</dbReference>
<dbReference type="Proteomes" id="UP000008177">
    <property type="component" value="Unplaced contigs"/>
</dbReference>
<proteinExistence type="predicted"/>
<evidence type="ECO:0000313" key="1">
    <source>
        <dbReference type="EMBL" id="CCD55605.1"/>
    </source>
</evidence>
<organism evidence="1 2">
    <name type="scientific">Botryotinia fuckeliana (strain T4)</name>
    <name type="common">Noble rot fungus</name>
    <name type="synonym">Botrytis cinerea</name>
    <dbReference type="NCBI Taxonomy" id="999810"/>
    <lineage>
        <taxon>Eukaryota</taxon>
        <taxon>Fungi</taxon>
        <taxon>Dikarya</taxon>
        <taxon>Ascomycota</taxon>
        <taxon>Pezizomycotina</taxon>
        <taxon>Leotiomycetes</taxon>
        <taxon>Helotiales</taxon>
        <taxon>Sclerotiniaceae</taxon>
        <taxon>Botrytis</taxon>
    </lineage>
</organism>
<reference evidence="2" key="1">
    <citation type="journal article" date="2011" name="PLoS Genet.">
        <title>Genomic analysis of the necrotrophic fungal pathogens Sclerotinia sclerotiorum and Botrytis cinerea.</title>
        <authorList>
            <person name="Amselem J."/>
            <person name="Cuomo C.A."/>
            <person name="van Kan J.A."/>
            <person name="Viaud M."/>
            <person name="Benito E.P."/>
            <person name="Couloux A."/>
            <person name="Coutinho P.M."/>
            <person name="de Vries R.P."/>
            <person name="Dyer P.S."/>
            <person name="Fillinger S."/>
            <person name="Fournier E."/>
            <person name="Gout L."/>
            <person name="Hahn M."/>
            <person name="Kohn L."/>
            <person name="Lapalu N."/>
            <person name="Plummer K.M."/>
            <person name="Pradier J.M."/>
            <person name="Quevillon E."/>
            <person name="Sharon A."/>
            <person name="Simon A."/>
            <person name="ten Have A."/>
            <person name="Tudzynski B."/>
            <person name="Tudzynski P."/>
            <person name="Wincker P."/>
            <person name="Andrew M."/>
            <person name="Anthouard V."/>
            <person name="Beever R.E."/>
            <person name="Beffa R."/>
            <person name="Benoit I."/>
            <person name="Bouzid O."/>
            <person name="Brault B."/>
            <person name="Chen Z."/>
            <person name="Choquer M."/>
            <person name="Collemare J."/>
            <person name="Cotton P."/>
            <person name="Danchin E.G."/>
            <person name="Da Silva C."/>
            <person name="Gautier A."/>
            <person name="Giraud C."/>
            <person name="Giraud T."/>
            <person name="Gonzalez C."/>
            <person name="Grossetete S."/>
            <person name="Guldener U."/>
            <person name="Henrissat B."/>
            <person name="Howlett B.J."/>
            <person name="Kodira C."/>
            <person name="Kretschmer M."/>
            <person name="Lappartient A."/>
            <person name="Leroch M."/>
            <person name="Levis C."/>
            <person name="Mauceli E."/>
            <person name="Neuveglise C."/>
            <person name="Oeser B."/>
            <person name="Pearson M."/>
            <person name="Poulain J."/>
            <person name="Poussereau N."/>
            <person name="Quesneville H."/>
            <person name="Rascle C."/>
            <person name="Schumacher J."/>
            <person name="Segurens B."/>
            <person name="Sexton A."/>
            <person name="Silva E."/>
            <person name="Sirven C."/>
            <person name="Soanes D.M."/>
            <person name="Talbot N.J."/>
            <person name="Templeton M."/>
            <person name="Yandava C."/>
            <person name="Yarden O."/>
            <person name="Zeng Q."/>
            <person name="Rollins J.A."/>
            <person name="Lebrun M.H."/>
            <person name="Dickman M."/>
        </authorList>
    </citation>
    <scope>NUCLEOTIDE SEQUENCE [LARGE SCALE GENOMIC DNA]</scope>
    <source>
        <strain evidence="2">T4</strain>
    </source>
</reference>